<dbReference type="Pfam" id="PF13503">
    <property type="entry name" value="DUF4123"/>
    <property type="match status" value="1"/>
</dbReference>
<evidence type="ECO:0000313" key="2">
    <source>
        <dbReference type="EMBL" id="MFC5479898.1"/>
    </source>
</evidence>
<dbReference type="RefSeq" id="WP_379758224.1">
    <property type="nucleotide sequence ID" value="NZ_JBHSMR010000013.1"/>
</dbReference>
<dbReference type="InterPro" id="IPR025391">
    <property type="entry name" value="DUF4123"/>
</dbReference>
<accession>A0ABW0MPT0</accession>
<sequence>MQSPNFDIVSFQKLASQVSSYKWYVIADSAQECTLPNALVQPGNNARSLFEAAPGTKLAEHTPHLVEMCSPMEYSKTWQWISLNAKRKPSVIVVASLLSFEEIFERLAIVKNVILPDGSDMFLSYWDPAILGTLVGNSDDLTLHVKGPVLNKTQRATLIFNSSVWWYWNRAGELQMIASEDSYSPSFICPFILDQQQVDDLVEASVPDHILCHIELKNFHIIEKVRCDQRYSLVRKALGDARSIGLGSMRDILNYCCIALIYRERMREDPEIRYLINSVKQGRITFYEAMQDFPD</sequence>
<dbReference type="EMBL" id="JBHSMR010000013">
    <property type="protein sequence ID" value="MFC5479898.1"/>
    <property type="molecule type" value="Genomic_DNA"/>
</dbReference>
<evidence type="ECO:0000259" key="1">
    <source>
        <dbReference type="Pfam" id="PF13503"/>
    </source>
</evidence>
<dbReference type="Proteomes" id="UP001596101">
    <property type="component" value="Unassembled WGS sequence"/>
</dbReference>
<proteinExistence type="predicted"/>
<organism evidence="2 3">
    <name type="scientific">Massilia suwonensis</name>
    <dbReference type="NCBI Taxonomy" id="648895"/>
    <lineage>
        <taxon>Bacteria</taxon>
        <taxon>Pseudomonadati</taxon>
        <taxon>Pseudomonadota</taxon>
        <taxon>Betaproteobacteria</taxon>
        <taxon>Burkholderiales</taxon>
        <taxon>Oxalobacteraceae</taxon>
        <taxon>Telluria group</taxon>
        <taxon>Massilia</taxon>
    </lineage>
</organism>
<reference evidence="3" key="1">
    <citation type="journal article" date="2019" name="Int. J. Syst. Evol. Microbiol.">
        <title>The Global Catalogue of Microorganisms (GCM) 10K type strain sequencing project: providing services to taxonomists for standard genome sequencing and annotation.</title>
        <authorList>
            <consortium name="The Broad Institute Genomics Platform"/>
            <consortium name="The Broad Institute Genome Sequencing Center for Infectious Disease"/>
            <person name="Wu L."/>
            <person name="Ma J."/>
        </authorList>
    </citation>
    <scope>NUCLEOTIDE SEQUENCE [LARGE SCALE GENOMIC DNA]</scope>
    <source>
        <strain evidence="3">CCUG 43111</strain>
    </source>
</reference>
<feature type="domain" description="DUF4123" evidence="1">
    <location>
        <begin position="23"/>
        <end position="139"/>
    </location>
</feature>
<protein>
    <submittedName>
        <fullName evidence="2">DUF4123 domain-containing protein</fullName>
    </submittedName>
</protein>
<evidence type="ECO:0000313" key="3">
    <source>
        <dbReference type="Proteomes" id="UP001596101"/>
    </source>
</evidence>
<name>A0ABW0MPT0_9BURK</name>
<keyword evidence="3" id="KW-1185">Reference proteome</keyword>
<comment type="caution">
    <text evidence="2">The sequence shown here is derived from an EMBL/GenBank/DDBJ whole genome shotgun (WGS) entry which is preliminary data.</text>
</comment>
<gene>
    <name evidence="2" type="ORF">ACFPQ5_16995</name>
</gene>